<dbReference type="RefSeq" id="WP_072984825.1">
    <property type="nucleotide sequence ID" value="NZ_FQZB01000004.1"/>
</dbReference>
<evidence type="ECO:0000256" key="3">
    <source>
        <dbReference type="ARBA" id="ARBA00022692"/>
    </source>
</evidence>
<feature type="transmembrane region" description="Helical" evidence="6">
    <location>
        <begin position="42"/>
        <end position="61"/>
    </location>
</feature>
<keyword evidence="3 6" id="KW-0812">Transmembrane</keyword>
<feature type="domain" description="Cardiolipin synthase N-terminal" evidence="7">
    <location>
        <begin position="21"/>
        <end position="63"/>
    </location>
</feature>
<dbReference type="STRING" id="1121302.SAMN02745163_00425"/>
<evidence type="ECO:0000259" key="7">
    <source>
        <dbReference type="Pfam" id="PF13396"/>
    </source>
</evidence>
<name>A0A1M6CC01_9CLOT</name>
<dbReference type="GO" id="GO:0005886">
    <property type="term" value="C:plasma membrane"/>
    <property type="evidence" value="ECO:0007669"/>
    <property type="project" value="UniProtKB-SubCell"/>
</dbReference>
<gene>
    <name evidence="8" type="ORF">SAMN02745163_00425</name>
</gene>
<evidence type="ECO:0000313" key="8">
    <source>
        <dbReference type="EMBL" id="SHI58314.1"/>
    </source>
</evidence>
<evidence type="ECO:0000313" key="9">
    <source>
        <dbReference type="Proteomes" id="UP000184310"/>
    </source>
</evidence>
<dbReference type="AlphaFoldDB" id="A0A1M6CC01"/>
<evidence type="ECO:0000256" key="2">
    <source>
        <dbReference type="ARBA" id="ARBA00022475"/>
    </source>
</evidence>
<sequence length="66" mass="7565">MENIKESIPFLIPIIIVEFSLMLAAVVHILKHDKFKIGNKVIWIIVSVFIQIIGPILYFTIGRSDE</sequence>
<reference evidence="8 9" key="1">
    <citation type="submission" date="2016-11" db="EMBL/GenBank/DDBJ databases">
        <authorList>
            <person name="Jaros S."/>
            <person name="Januszkiewicz K."/>
            <person name="Wedrychowicz H."/>
        </authorList>
    </citation>
    <scope>NUCLEOTIDE SEQUENCE [LARGE SCALE GENOMIC DNA]</scope>
    <source>
        <strain evidence="8 9">DSM 21758</strain>
    </source>
</reference>
<dbReference type="InterPro" id="IPR027379">
    <property type="entry name" value="CLS_N"/>
</dbReference>
<keyword evidence="2" id="KW-1003">Cell membrane</keyword>
<keyword evidence="4 6" id="KW-1133">Transmembrane helix</keyword>
<comment type="subcellular location">
    <subcellularLocation>
        <location evidence="1">Cell membrane</location>
        <topology evidence="1">Multi-pass membrane protein</topology>
    </subcellularLocation>
</comment>
<protein>
    <submittedName>
        <fullName evidence="8">Phospholipase_D-nuclease N-terminal</fullName>
    </submittedName>
</protein>
<organism evidence="8 9">
    <name type="scientific">Clostridium cavendishii DSM 21758</name>
    <dbReference type="NCBI Taxonomy" id="1121302"/>
    <lineage>
        <taxon>Bacteria</taxon>
        <taxon>Bacillati</taxon>
        <taxon>Bacillota</taxon>
        <taxon>Clostridia</taxon>
        <taxon>Eubacteriales</taxon>
        <taxon>Clostridiaceae</taxon>
        <taxon>Clostridium</taxon>
    </lineage>
</organism>
<keyword evidence="9" id="KW-1185">Reference proteome</keyword>
<feature type="transmembrane region" description="Helical" evidence="6">
    <location>
        <begin position="12"/>
        <end position="30"/>
    </location>
</feature>
<proteinExistence type="predicted"/>
<evidence type="ECO:0000256" key="1">
    <source>
        <dbReference type="ARBA" id="ARBA00004651"/>
    </source>
</evidence>
<evidence type="ECO:0000256" key="6">
    <source>
        <dbReference type="SAM" id="Phobius"/>
    </source>
</evidence>
<dbReference type="EMBL" id="FQZB01000004">
    <property type="protein sequence ID" value="SHI58314.1"/>
    <property type="molecule type" value="Genomic_DNA"/>
</dbReference>
<dbReference type="OrthoDB" id="3243324at2"/>
<keyword evidence="5 6" id="KW-0472">Membrane</keyword>
<accession>A0A1M6CC01</accession>
<dbReference type="Proteomes" id="UP000184310">
    <property type="component" value="Unassembled WGS sequence"/>
</dbReference>
<evidence type="ECO:0000256" key="5">
    <source>
        <dbReference type="ARBA" id="ARBA00023136"/>
    </source>
</evidence>
<dbReference type="Pfam" id="PF13396">
    <property type="entry name" value="PLDc_N"/>
    <property type="match status" value="1"/>
</dbReference>
<evidence type="ECO:0000256" key="4">
    <source>
        <dbReference type="ARBA" id="ARBA00022989"/>
    </source>
</evidence>